<dbReference type="VEuPathDB" id="FungiDB:HMPREF1120_00041"/>
<keyword evidence="3" id="KW-1185">Reference proteome</keyword>
<dbReference type="AlphaFoldDB" id="H6BL67"/>
<dbReference type="Proteomes" id="UP000007304">
    <property type="component" value="Unassembled WGS sequence"/>
</dbReference>
<dbReference type="EMBL" id="JH226130">
    <property type="protein sequence ID" value="EHY51814.1"/>
    <property type="molecule type" value="Genomic_DNA"/>
</dbReference>
<feature type="region of interest" description="Disordered" evidence="1">
    <location>
        <begin position="113"/>
        <end position="170"/>
    </location>
</feature>
<dbReference type="OMA" id="EMWSRCK"/>
<dbReference type="InParanoid" id="H6BL67"/>
<evidence type="ECO:0000256" key="1">
    <source>
        <dbReference type="SAM" id="MobiDB-lite"/>
    </source>
</evidence>
<evidence type="ECO:0000313" key="3">
    <source>
        <dbReference type="Proteomes" id="UP000007304"/>
    </source>
</evidence>
<dbReference type="eggNOG" id="ENOG502S7FM">
    <property type="taxonomic scope" value="Eukaryota"/>
</dbReference>
<dbReference type="RefSeq" id="XP_009152275.1">
    <property type="nucleotide sequence ID" value="XM_009154027.1"/>
</dbReference>
<feature type="compositionally biased region" description="Pro residues" evidence="1">
    <location>
        <begin position="156"/>
        <end position="167"/>
    </location>
</feature>
<sequence length="428" mass="46965">MLAARDQENIIHARQTAAAGKPLNQGVRALHPKTPGGLKTPFRAGQNDENRPLDLKGQKTVGKDGPSKVDKTALVTPLGPRNRAPLGAKTTNIKARVFQTPAPAPLTTKQGLTVQKSATARRSGRSKIAVAPSEPIGTDVLTRRVDEEEEPDFGYAPPPPTELPDPPLEVSEDPLLTEELLRGYGQLYCHSPKDKDGISVRLKKEAEELLQHQKKQEQEILDSWNKSDSPTTDELNKQVDAMIAAGPKKSRPQISRVDTMKARSAVAALSDSQPRLPSAAMKPTQASEQKKKDMARVKSKHTTAAPPPSTTRPARLAVSKNTIGFPKAKKAPSIIPPGFQEGKPTSTPASKPRKIDQASIHPRDFRDLYGSPPVESDMWFRLKEYELLEQDVLKADCGELDEELFDTDVFPFDNSKLDDDDFQLPMPE</sequence>
<dbReference type="GeneID" id="20304680"/>
<organism evidence="2 3">
    <name type="scientific">Exophiala dermatitidis (strain ATCC 34100 / CBS 525.76 / NIH/UT8656)</name>
    <name type="common">Black yeast</name>
    <name type="synonym">Wangiella dermatitidis</name>
    <dbReference type="NCBI Taxonomy" id="858893"/>
    <lineage>
        <taxon>Eukaryota</taxon>
        <taxon>Fungi</taxon>
        <taxon>Dikarya</taxon>
        <taxon>Ascomycota</taxon>
        <taxon>Pezizomycotina</taxon>
        <taxon>Eurotiomycetes</taxon>
        <taxon>Chaetothyriomycetidae</taxon>
        <taxon>Chaetothyriales</taxon>
        <taxon>Herpotrichiellaceae</taxon>
        <taxon>Exophiala</taxon>
    </lineage>
</organism>
<accession>H6BL67</accession>
<proteinExistence type="predicted"/>
<evidence type="ECO:0000313" key="2">
    <source>
        <dbReference type="EMBL" id="EHY51814.1"/>
    </source>
</evidence>
<feature type="compositionally biased region" description="Basic and acidic residues" evidence="1">
    <location>
        <begin position="353"/>
        <end position="367"/>
    </location>
</feature>
<name>H6BL67_EXODN</name>
<gene>
    <name evidence="2" type="ORF">HMPREF1120_00041</name>
</gene>
<reference evidence="2" key="1">
    <citation type="submission" date="2011-07" db="EMBL/GenBank/DDBJ databases">
        <title>The Genome Sequence of Exophiala (Wangiella) dermatitidis NIH/UT8656.</title>
        <authorList>
            <consortium name="The Broad Institute Genome Sequencing Platform"/>
            <person name="Cuomo C."/>
            <person name="Wang Z."/>
            <person name="Hunicke-Smith S."/>
            <person name="Szanislo P.J."/>
            <person name="Earl A."/>
            <person name="Young S.K."/>
            <person name="Zeng Q."/>
            <person name="Gargeya S."/>
            <person name="Fitzgerald M."/>
            <person name="Haas B."/>
            <person name="Abouelleil A."/>
            <person name="Alvarado L."/>
            <person name="Arachchi H.M."/>
            <person name="Berlin A."/>
            <person name="Brown A."/>
            <person name="Chapman S.B."/>
            <person name="Chen Z."/>
            <person name="Dunbar C."/>
            <person name="Freedman E."/>
            <person name="Gearin G."/>
            <person name="Gellesch M."/>
            <person name="Goldberg J."/>
            <person name="Griggs A."/>
            <person name="Gujja S."/>
            <person name="Heiman D."/>
            <person name="Howarth C."/>
            <person name="Larson L."/>
            <person name="Lui A."/>
            <person name="MacDonald P.J.P."/>
            <person name="Montmayeur A."/>
            <person name="Murphy C."/>
            <person name="Neiman D."/>
            <person name="Pearson M."/>
            <person name="Priest M."/>
            <person name="Roberts A."/>
            <person name="Saif S."/>
            <person name="Shea T."/>
            <person name="Shenoy N."/>
            <person name="Sisk P."/>
            <person name="Stolte C."/>
            <person name="Sykes S."/>
            <person name="Wortman J."/>
            <person name="Nusbaum C."/>
            <person name="Birren B."/>
        </authorList>
    </citation>
    <scope>NUCLEOTIDE SEQUENCE</scope>
    <source>
        <strain evidence="2">NIH/UT8656</strain>
    </source>
</reference>
<feature type="region of interest" description="Disordered" evidence="1">
    <location>
        <begin position="243"/>
        <end position="369"/>
    </location>
</feature>
<feature type="region of interest" description="Disordered" evidence="1">
    <location>
        <begin position="14"/>
        <end position="86"/>
    </location>
</feature>
<protein>
    <submittedName>
        <fullName evidence="2">Uncharacterized protein</fullName>
    </submittedName>
</protein>
<dbReference type="HOGENOM" id="CLU_042952_1_0_1"/>
<dbReference type="OrthoDB" id="5327145at2759"/>
<feature type="compositionally biased region" description="Basic and acidic residues" evidence="1">
    <location>
        <begin position="46"/>
        <end position="71"/>
    </location>
</feature>